<dbReference type="PANTHER" id="PTHR33619:SF3">
    <property type="entry name" value="POLYSACCHARIDE EXPORT PROTEIN GFCE-RELATED"/>
    <property type="match status" value="1"/>
</dbReference>
<evidence type="ECO:0000256" key="3">
    <source>
        <dbReference type="ARBA" id="ARBA00022448"/>
    </source>
</evidence>
<keyword evidence="6" id="KW-0812">Transmembrane</keyword>
<keyword evidence="5" id="KW-0762">Sugar transport</keyword>
<comment type="subcellular location">
    <subcellularLocation>
        <location evidence="1">Cell outer membrane</location>
        <topology evidence="1">Multi-pass membrane protein</topology>
    </subcellularLocation>
</comment>
<evidence type="ECO:0000256" key="4">
    <source>
        <dbReference type="ARBA" id="ARBA00022452"/>
    </source>
</evidence>
<evidence type="ECO:0000256" key="6">
    <source>
        <dbReference type="ARBA" id="ARBA00022692"/>
    </source>
</evidence>
<keyword evidence="7 15" id="KW-0732">Signal</keyword>
<dbReference type="GO" id="GO:0006811">
    <property type="term" value="P:monoatomic ion transport"/>
    <property type="evidence" value="ECO:0007669"/>
    <property type="project" value="UniProtKB-KW"/>
</dbReference>
<dbReference type="GO" id="GO:0046930">
    <property type="term" value="C:pore complex"/>
    <property type="evidence" value="ECO:0007669"/>
    <property type="project" value="UniProtKB-KW"/>
</dbReference>
<gene>
    <name evidence="18" type="primary">wza1_1</name>
    <name evidence="18" type="ORF">SAMEA1982600_00183</name>
</gene>
<keyword evidence="10" id="KW-0626">Porin</keyword>
<feature type="signal peptide" evidence="15">
    <location>
        <begin position="1"/>
        <end position="27"/>
    </location>
</feature>
<evidence type="ECO:0000256" key="10">
    <source>
        <dbReference type="ARBA" id="ARBA00023114"/>
    </source>
</evidence>
<keyword evidence="12" id="KW-0564">Palmitate</keyword>
<evidence type="ECO:0000256" key="7">
    <source>
        <dbReference type="ARBA" id="ARBA00022729"/>
    </source>
</evidence>
<keyword evidence="13" id="KW-0998">Cell outer membrane</keyword>
<dbReference type="GO" id="GO:0009279">
    <property type="term" value="C:cell outer membrane"/>
    <property type="evidence" value="ECO:0007669"/>
    <property type="project" value="UniProtKB-SubCell"/>
</dbReference>
<dbReference type="OrthoDB" id="9815244at2"/>
<protein>
    <submittedName>
        <fullName evidence="18">Outer membrane protein involved in polysaccharide</fullName>
    </submittedName>
</protein>
<keyword evidence="3" id="KW-0813">Transport</keyword>
<proteinExistence type="inferred from homology"/>
<dbReference type="AlphaFoldDB" id="A0A146AWB5"/>
<dbReference type="PANTHER" id="PTHR33619">
    <property type="entry name" value="POLYSACCHARIDE EXPORT PROTEIN GFCE-RELATED"/>
    <property type="match status" value="1"/>
</dbReference>
<evidence type="ECO:0000259" key="17">
    <source>
        <dbReference type="Pfam" id="PF22461"/>
    </source>
</evidence>
<evidence type="ECO:0000256" key="9">
    <source>
        <dbReference type="ARBA" id="ARBA00023065"/>
    </source>
</evidence>
<dbReference type="GO" id="GO:0015288">
    <property type="term" value="F:porin activity"/>
    <property type="evidence" value="ECO:0007669"/>
    <property type="project" value="UniProtKB-KW"/>
</dbReference>
<evidence type="ECO:0000256" key="15">
    <source>
        <dbReference type="SAM" id="SignalP"/>
    </source>
</evidence>
<evidence type="ECO:0000256" key="1">
    <source>
        <dbReference type="ARBA" id="ARBA00004571"/>
    </source>
</evidence>
<feature type="domain" description="SLBB" evidence="17">
    <location>
        <begin position="177"/>
        <end position="255"/>
    </location>
</feature>
<keyword evidence="9" id="KW-0406">Ion transport</keyword>
<evidence type="ECO:0000256" key="12">
    <source>
        <dbReference type="ARBA" id="ARBA00023139"/>
    </source>
</evidence>
<keyword evidence="14" id="KW-0449">Lipoprotein</keyword>
<feature type="domain" description="Polysaccharide export protein N-terminal" evidence="16">
    <location>
        <begin position="88"/>
        <end position="171"/>
    </location>
</feature>
<evidence type="ECO:0000313" key="19">
    <source>
        <dbReference type="Proteomes" id="UP000077037"/>
    </source>
</evidence>
<dbReference type="Pfam" id="PF02563">
    <property type="entry name" value="Poly_export"/>
    <property type="match status" value="1"/>
</dbReference>
<dbReference type="InterPro" id="IPR054765">
    <property type="entry name" value="SLBB_dom"/>
</dbReference>
<comment type="similarity">
    <text evidence="2">Belongs to the BexD/CtrA/VexA family.</text>
</comment>
<dbReference type="InterPro" id="IPR003715">
    <property type="entry name" value="Poly_export_N"/>
</dbReference>
<evidence type="ECO:0000256" key="14">
    <source>
        <dbReference type="ARBA" id="ARBA00023288"/>
    </source>
</evidence>
<evidence type="ECO:0000256" key="11">
    <source>
        <dbReference type="ARBA" id="ARBA00023136"/>
    </source>
</evidence>
<accession>A0A146AWB5</accession>
<reference evidence="18 19" key="1">
    <citation type="submission" date="2016-03" db="EMBL/GenBank/DDBJ databases">
        <authorList>
            <consortium name="Pathogen Informatics"/>
        </authorList>
    </citation>
    <scope>NUCLEOTIDE SEQUENCE [LARGE SCALE GENOMIC DNA]</scope>
    <source>
        <strain evidence="18 19">NCTC13364</strain>
    </source>
</reference>
<evidence type="ECO:0000256" key="8">
    <source>
        <dbReference type="ARBA" id="ARBA00023047"/>
    </source>
</evidence>
<feature type="domain" description="SLBB" evidence="17">
    <location>
        <begin position="262"/>
        <end position="344"/>
    </location>
</feature>
<evidence type="ECO:0000256" key="13">
    <source>
        <dbReference type="ARBA" id="ARBA00023237"/>
    </source>
</evidence>
<dbReference type="Gene3D" id="3.10.560.10">
    <property type="entry name" value="Outer membrane lipoprotein wza domain like"/>
    <property type="match status" value="2"/>
</dbReference>
<evidence type="ECO:0000313" key="18">
    <source>
        <dbReference type="EMBL" id="CZZ94120.1"/>
    </source>
</evidence>
<dbReference type="InterPro" id="IPR049712">
    <property type="entry name" value="Poly_export"/>
</dbReference>
<dbReference type="EMBL" id="FKBS01000002">
    <property type="protein sequence ID" value="CZZ94120.1"/>
    <property type="molecule type" value="Genomic_DNA"/>
</dbReference>
<sequence>MCFAKRYASSIRTAAMALAIAALSGCAIPGHYLGVVPPSDDPEEDVQDVGTRADVFRISATSVDQLVQRQAAASASVVRAQRRVEGTQQGYRYLVGAYDLLRITVWNHPELTNPTGASEVQTGQEVNGNGTFFYPFVGEMRAAGLTVGQIRDALTRKLARFIAEPQVDVSVMAFRSQRAFAMGQLAKPGMAPITEVPMRVSDLVAHSGGLTDRADLGAAVLTRGGSQLKLDLYALYYKGDLSQDVLISPGDILTVPENRYNKVFVLGEVVRPQSIVLPRGRMSLAEALADAGGVNPFTANTAHLYVIRGGTGSRPEIWYLNARSPDALVLADRFDLRPRDVVYVDPAGVARFGRVLNNILPSASLLRSTLQQP</sequence>
<dbReference type="Proteomes" id="UP000077037">
    <property type="component" value="Unassembled WGS sequence"/>
</dbReference>
<evidence type="ECO:0000256" key="5">
    <source>
        <dbReference type="ARBA" id="ARBA00022597"/>
    </source>
</evidence>
<dbReference type="Pfam" id="PF22461">
    <property type="entry name" value="SLBB_2"/>
    <property type="match status" value="2"/>
</dbReference>
<organism evidence="18 19">
    <name type="scientific">Bordetella ansorpii</name>
    <dbReference type="NCBI Taxonomy" id="288768"/>
    <lineage>
        <taxon>Bacteria</taxon>
        <taxon>Pseudomonadati</taxon>
        <taxon>Pseudomonadota</taxon>
        <taxon>Betaproteobacteria</taxon>
        <taxon>Burkholderiales</taxon>
        <taxon>Alcaligenaceae</taxon>
        <taxon>Bordetella</taxon>
    </lineage>
</organism>
<evidence type="ECO:0000259" key="16">
    <source>
        <dbReference type="Pfam" id="PF02563"/>
    </source>
</evidence>
<evidence type="ECO:0000256" key="2">
    <source>
        <dbReference type="ARBA" id="ARBA00009450"/>
    </source>
</evidence>
<dbReference type="GO" id="GO:0015159">
    <property type="term" value="F:polysaccharide transmembrane transporter activity"/>
    <property type="evidence" value="ECO:0007669"/>
    <property type="project" value="InterPro"/>
</dbReference>
<dbReference type="Gene3D" id="3.30.1950.10">
    <property type="entry name" value="wza like domain"/>
    <property type="match status" value="1"/>
</dbReference>
<keyword evidence="11" id="KW-0472">Membrane</keyword>
<keyword evidence="4" id="KW-1134">Transmembrane beta strand</keyword>
<dbReference type="RefSeq" id="WP_066406525.1">
    <property type="nucleotide sequence ID" value="NZ_FKBS01000002.1"/>
</dbReference>
<dbReference type="PROSITE" id="PS51257">
    <property type="entry name" value="PROKAR_LIPOPROTEIN"/>
    <property type="match status" value="1"/>
</dbReference>
<feature type="chain" id="PRO_5007523316" evidence="15">
    <location>
        <begin position="28"/>
        <end position="373"/>
    </location>
</feature>
<name>A0A146AWB5_9BORD</name>
<keyword evidence="8" id="KW-0625">Polysaccharide transport</keyword>